<keyword evidence="1" id="KW-0255">Endonuclease</keyword>
<dbReference type="Gene3D" id="1.10.30.50">
    <property type="match status" value="1"/>
</dbReference>
<dbReference type="InterPro" id="IPR003615">
    <property type="entry name" value="HNH_nuc"/>
</dbReference>
<gene>
    <name evidence="1" type="ORF">ONZ52_11945</name>
</gene>
<evidence type="ECO:0000313" key="2">
    <source>
        <dbReference type="Proteomes" id="UP001431181"/>
    </source>
</evidence>
<keyword evidence="1" id="KW-0540">Nuclease</keyword>
<comment type="caution">
    <text evidence="1">The sequence shown here is derived from an EMBL/GenBank/DDBJ whole genome shotgun (WGS) entry which is preliminary data.</text>
</comment>
<organism evidence="1 2">
    <name type="scientific">Marinomonas rhodophyticola</name>
    <dbReference type="NCBI Taxonomy" id="2992803"/>
    <lineage>
        <taxon>Bacteria</taxon>
        <taxon>Pseudomonadati</taxon>
        <taxon>Pseudomonadota</taxon>
        <taxon>Gammaproteobacteria</taxon>
        <taxon>Oceanospirillales</taxon>
        <taxon>Oceanospirillaceae</taxon>
        <taxon>Marinomonas</taxon>
    </lineage>
</organism>
<protein>
    <submittedName>
        <fullName evidence="1">HNH endonuclease</fullName>
    </submittedName>
</protein>
<name>A0ABT3KGF4_9GAMM</name>
<dbReference type="EMBL" id="JAPEUL010000007">
    <property type="protein sequence ID" value="MCW4629628.1"/>
    <property type="molecule type" value="Genomic_DNA"/>
</dbReference>
<keyword evidence="1" id="KW-0378">Hydrolase</keyword>
<keyword evidence="2" id="KW-1185">Reference proteome</keyword>
<reference evidence="1" key="1">
    <citation type="submission" date="2022-11" db="EMBL/GenBank/DDBJ databases">
        <title>Marinomonas sp. nov., isolated from marine algae.</title>
        <authorList>
            <person name="Choi D.G."/>
            <person name="Kim J.M."/>
            <person name="Lee J.K."/>
            <person name="Baek J.H."/>
            <person name="Jeon C.O."/>
        </authorList>
    </citation>
    <scope>NUCLEOTIDE SEQUENCE</scope>
    <source>
        <strain evidence="1">KJ51-3</strain>
    </source>
</reference>
<dbReference type="CDD" id="cd00085">
    <property type="entry name" value="HNHc"/>
    <property type="match status" value="1"/>
</dbReference>
<dbReference type="RefSeq" id="WP_265218840.1">
    <property type="nucleotide sequence ID" value="NZ_JAPEUL010000007.1"/>
</dbReference>
<evidence type="ECO:0000313" key="1">
    <source>
        <dbReference type="EMBL" id="MCW4629628.1"/>
    </source>
</evidence>
<sequence length="146" mass="17025">MALSKRERQAVWNKSGGYCWYCGIELPKKGWHADHIEPIQRLTEAVPREERKNKYVFEVRQTGECHKPHLDHINNMVPACAPCNLFKGCFSVEQFRNEIAQQIDRARRSSVNFRTGERFGLIETNDNPVVFWFEKNALLDRGECVS</sequence>
<dbReference type="Proteomes" id="UP001431181">
    <property type="component" value="Unassembled WGS sequence"/>
</dbReference>
<accession>A0ABT3KGF4</accession>
<dbReference type="GO" id="GO:0004519">
    <property type="term" value="F:endonuclease activity"/>
    <property type="evidence" value="ECO:0007669"/>
    <property type="project" value="UniProtKB-KW"/>
</dbReference>
<proteinExistence type="predicted"/>